<organism evidence="2 3">
    <name type="scientific">Paenibacillus cookii</name>
    <dbReference type="NCBI Taxonomy" id="157839"/>
    <lineage>
        <taxon>Bacteria</taxon>
        <taxon>Bacillati</taxon>
        <taxon>Bacillota</taxon>
        <taxon>Bacilli</taxon>
        <taxon>Bacillales</taxon>
        <taxon>Paenibacillaceae</taxon>
        <taxon>Paenibacillus</taxon>
    </lineage>
</organism>
<evidence type="ECO:0000313" key="3">
    <source>
        <dbReference type="Proteomes" id="UP000680638"/>
    </source>
</evidence>
<feature type="region of interest" description="Disordered" evidence="1">
    <location>
        <begin position="1"/>
        <end position="20"/>
    </location>
</feature>
<evidence type="ECO:0000256" key="1">
    <source>
        <dbReference type="SAM" id="MobiDB-lite"/>
    </source>
</evidence>
<name>A0ABQ4LRP1_9BACL</name>
<sequence length="45" mass="4920">MAVDDPTAFSTKLTERRDPSEVAVFGTPRPLAQPEKTAVIAREGY</sequence>
<reference evidence="2 3" key="1">
    <citation type="submission" date="2021-03" db="EMBL/GenBank/DDBJ databases">
        <title>Antimicrobial resistance genes in bacteria isolated from Japanese honey, and their potential for conferring macrolide and lincosamide resistance in the American foulbrood pathogen Paenibacillus larvae.</title>
        <authorList>
            <person name="Okamoto M."/>
            <person name="Kumagai M."/>
            <person name="Kanamori H."/>
            <person name="Takamatsu D."/>
        </authorList>
    </citation>
    <scope>NUCLEOTIDE SEQUENCE [LARGE SCALE GENOMIC DNA]</scope>
    <source>
        <strain evidence="2 3">J21TS3</strain>
    </source>
</reference>
<evidence type="ECO:0000313" key="2">
    <source>
        <dbReference type="EMBL" id="GIO65920.1"/>
    </source>
</evidence>
<dbReference type="EMBL" id="BORW01000002">
    <property type="protein sequence ID" value="GIO65920.1"/>
    <property type="molecule type" value="Genomic_DNA"/>
</dbReference>
<dbReference type="Proteomes" id="UP000680638">
    <property type="component" value="Unassembled WGS sequence"/>
</dbReference>
<proteinExistence type="predicted"/>
<protein>
    <submittedName>
        <fullName evidence="2">Uncharacterized protein</fullName>
    </submittedName>
</protein>
<gene>
    <name evidence="2" type="ORF">J21TS3_07410</name>
</gene>
<keyword evidence="3" id="KW-1185">Reference proteome</keyword>
<dbReference type="RefSeq" id="WP_212947676.1">
    <property type="nucleotide sequence ID" value="NZ_BORW01000002.1"/>
</dbReference>
<accession>A0ABQ4LRP1</accession>
<comment type="caution">
    <text evidence="2">The sequence shown here is derived from an EMBL/GenBank/DDBJ whole genome shotgun (WGS) entry which is preliminary data.</text>
</comment>